<proteinExistence type="predicted"/>
<dbReference type="Proteomes" id="UP000237271">
    <property type="component" value="Unassembled WGS sequence"/>
</dbReference>
<gene>
    <name evidence="2" type="ORF">PHPALM_28976</name>
</gene>
<feature type="compositionally biased region" description="Low complexity" evidence="1">
    <location>
        <begin position="283"/>
        <end position="310"/>
    </location>
</feature>
<accession>A0A2P4X8Q9</accession>
<dbReference type="PANTHER" id="PTHR13510">
    <property type="entry name" value="FYVE-FINGER-CONTAINING RAB5 EFFECTOR PROTEIN RABENOSYN-5-RELATED"/>
    <property type="match status" value="1"/>
</dbReference>
<dbReference type="OrthoDB" id="114858at2759"/>
<dbReference type="InterPro" id="IPR052727">
    <property type="entry name" value="Rab4/Rab5_effector"/>
</dbReference>
<evidence type="ECO:0000256" key="1">
    <source>
        <dbReference type="SAM" id="MobiDB-lite"/>
    </source>
</evidence>
<evidence type="ECO:0008006" key="4">
    <source>
        <dbReference type="Google" id="ProtNLM"/>
    </source>
</evidence>
<evidence type="ECO:0000313" key="2">
    <source>
        <dbReference type="EMBL" id="POM61931.1"/>
    </source>
</evidence>
<dbReference type="PANTHER" id="PTHR13510:SF44">
    <property type="entry name" value="RABENOSYN-5"/>
    <property type="match status" value="1"/>
</dbReference>
<dbReference type="EMBL" id="NCKW01015727">
    <property type="protein sequence ID" value="POM61931.1"/>
    <property type="molecule type" value="Genomic_DNA"/>
</dbReference>
<feature type="region of interest" description="Disordered" evidence="1">
    <location>
        <begin position="274"/>
        <end position="331"/>
    </location>
</feature>
<organism evidence="2 3">
    <name type="scientific">Phytophthora palmivora</name>
    <dbReference type="NCBI Taxonomy" id="4796"/>
    <lineage>
        <taxon>Eukaryota</taxon>
        <taxon>Sar</taxon>
        <taxon>Stramenopiles</taxon>
        <taxon>Oomycota</taxon>
        <taxon>Peronosporomycetes</taxon>
        <taxon>Peronosporales</taxon>
        <taxon>Peronosporaceae</taxon>
        <taxon>Phytophthora</taxon>
    </lineage>
</organism>
<sequence>MLVTGIARGKVENAMHAITSTSQEELALVLSVMHHEDVVDCALLETIEAPTETDPFHFLGIKYFARKTGMKYRDSVYVEFTGYTETTRGERLGFHVIHSVELSEFPFLTARNSVRTLQSVRYLYRQQSEDVVEVFMQGNLDDAQFSLSTLMACAEAKRLTQMWRVQQARNRRQDHRKQQARRASTALECTMCRQKKKRFGGASLAACELCANVICTRCRSDKKVFEMNANQILGKFRRLAVCKSCILEANRALSQPDEPRLLIVMSEHLELDHEGSRSRRRCGTSSVGSSASRSRSASSCLSASSEECSPAPRPRPRGVNESVTSSASTVSSKSYRECPIVPVSPMGMHAHGDQLMYTLNDQQMELQQQRANTIKASTERAYHIQQVGCDREDQQQLTLREHHRVPLQPSKTVQNRQQALAPRPHRDYTLRRVASTGSAFSSSYRGEYSSSTQNDLFARMVELNRVAESTYNTTQQNGVYLSQQMRSRRKT</sequence>
<protein>
    <recommendedName>
        <fullName evidence="4">FYVE-type domain-containing protein</fullName>
    </recommendedName>
</protein>
<keyword evidence="3" id="KW-1185">Reference proteome</keyword>
<evidence type="ECO:0000313" key="3">
    <source>
        <dbReference type="Proteomes" id="UP000237271"/>
    </source>
</evidence>
<dbReference type="AlphaFoldDB" id="A0A2P4X8Q9"/>
<name>A0A2P4X8Q9_9STRA</name>
<feature type="compositionally biased region" description="Low complexity" evidence="1">
    <location>
        <begin position="322"/>
        <end position="331"/>
    </location>
</feature>
<reference evidence="2 3" key="1">
    <citation type="journal article" date="2017" name="Genome Biol. Evol.">
        <title>Phytophthora megakarya and P. palmivora, closely related causal agents of cacao black pod rot, underwent increases in genome sizes and gene numbers by different mechanisms.</title>
        <authorList>
            <person name="Ali S.S."/>
            <person name="Shao J."/>
            <person name="Lary D.J."/>
            <person name="Kronmiller B."/>
            <person name="Shen D."/>
            <person name="Strem M.D."/>
            <person name="Amoako-Attah I."/>
            <person name="Akrofi A.Y."/>
            <person name="Begoude B.A."/>
            <person name="Ten Hoopen G.M."/>
            <person name="Coulibaly K."/>
            <person name="Kebe B.I."/>
            <person name="Melnick R.L."/>
            <person name="Guiltinan M.J."/>
            <person name="Tyler B.M."/>
            <person name="Meinhardt L.W."/>
            <person name="Bailey B.A."/>
        </authorList>
    </citation>
    <scope>NUCLEOTIDE SEQUENCE [LARGE SCALE GENOMIC DNA]</scope>
    <source>
        <strain evidence="3">sbr112.9</strain>
    </source>
</reference>
<comment type="caution">
    <text evidence="2">The sequence shown here is derived from an EMBL/GenBank/DDBJ whole genome shotgun (WGS) entry which is preliminary data.</text>
</comment>